<comment type="subcellular location">
    <subcellularLocation>
        <location evidence="1">Nucleus</location>
    </subcellularLocation>
</comment>
<dbReference type="AlphaFoldDB" id="A0AAD1ZRE7"/>
<organism evidence="5 6">
    <name type="scientific">Fraxinus pennsylvanica</name>
    <dbReference type="NCBI Taxonomy" id="56036"/>
    <lineage>
        <taxon>Eukaryota</taxon>
        <taxon>Viridiplantae</taxon>
        <taxon>Streptophyta</taxon>
        <taxon>Embryophyta</taxon>
        <taxon>Tracheophyta</taxon>
        <taxon>Spermatophyta</taxon>
        <taxon>Magnoliopsida</taxon>
        <taxon>eudicotyledons</taxon>
        <taxon>Gunneridae</taxon>
        <taxon>Pentapetalae</taxon>
        <taxon>asterids</taxon>
        <taxon>lamiids</taxon>
        <taxon>Lamiales</taxon>
        <taxon>Oleaceae</taxon>
        <taxon>Oleeae</taxon>
        <taxon>Fraxinus</taxon>
    </lineage>
</organism>
<evidence type="ECO:0000256" key="1">
    <source>
        <dbReference type="ARBA" id="ARBA00004123"/>
    </source>
</evidence>
<keyword evidence="3" id="KW-0539">Nucleus</keyword>
<evidence type="ECO:0000256" key="2">
    <source>
        <dbReference type="ARBA" id="ARBA00009937"/>
    </source>
</evidence>
<dbReference type="Proteomes" id="UP000834106">
    <property type="component" value="Chromosome 13"/>
</dbReference>
<name>A0AAD1ZRE7_9LAMI</name>
<evidence type="ECO:0000313" key="6">
    <source>
        <dbReference type="Proteomes" id="UP000834106"/>
    </source>
</evidence>
<comment type="similarity">
    <text evidence="2">Belongs to the NPR1-interactor family.</text>
</comment>
<feature type="compositionally biased region" description="Basic and acidic residues" evidence="4">
    <location>
        <begin position="1"/>
        <end position="13"/>
    </location>
</feature>
<protein>
    <submittedName>
        <fullName evidence="5">Uncharacterized protein</fullName>
    </submittedName>
</protein>
<dbReference type="Pfam" id="PF15699">
    <property type="entry name" value="NPR1_interact"/>
    <property type="match status" value="1"/>
</dbReference>
<evidence type="ECO:0000256" key="3">
    <source>
        <dbReference type="ARBA" id="ARBA00023242"/>
    </source>
</evidence>
<reference evidence="5" key="1">
    <citation type="submission" date="2023-05" db="EMBL/GenBank/DDBJ databases">
        <authorList>
            <person name="Huff M."/>
        </authorList>
    </citation>
    <scope>NUCLEOTIDE SEQUENCE</scope>
</reference>
<keyword evidence="6" id="KW-1185">Reference proteome</keyword>
<dbReference type="InterPro" id="IPR031425">
    <property type="entry name" value="NPR1/NH1-interacting"/>
</dbReference>
<dbReference type="PANTHER" id="PTHR33669">
    <property type="entry name" value="PROTEIN NEGATIVE REGULATOR OF RESISTANCE"/>
    <property type="match status" value="1"/>
</dbReference>
<proteinExistence type="inferred from homology"/>
<gene>
    <name evidence="5" type="ORF">FPE_LOCUS21690</name>
</gene>
<feature type="region of interest" description="Disordered" evidence="4">
    <location>
        <begin position="40"/>
        <end position="67"/>
    </location>
</feature>
<evidence type="ECO:0000313" key="5">
    <source>
        <dbReference type="EMBL" id="CAI9774260.1"/>
    </source>
</evidence>
<dbReference type="GO" id="GO:0010112">
    <property type="term" value="P:regulation of systemic acquired resistance"/>
    <property type="evidence" value="ECO:0007669"/>
    <property type="project" value="InterPro"/>
</dbReference>
<dbReference type="GO" id="GO:0005634">
    <property type="term" value="C:nucleus"/>
    <property type="evidence" value="ECO:0007669"/>
    <property type="project" value="UniProtKB-SubCell"/>
</dbReference>
<dbReference type="PANTHER" id="PTHR33669:SF14">
    <property type="entry name" value="NRR REPRESSOR HOMOLOG 3"/>
    <property type="match status" value="1"/>
</dbReference>
<feature type="region of interest" description="Disordered" evidence="4">
    <location>
        <begin position="1"/>
        <end position="21"/>
    </location>
</feature>
<sequence length="121" mass="14018">MENEKRSVERNAGEDAEDDETKIDEFFALIRNIRDIRNQLNDQTEKVHNNRKRKSNSDSDDHHRKSTSAWVPAFQWEDFTTEVEFRRPSSVLPSPCNNGNEIIKKDDEVNGSSGLDLKLTL</sequence>
<dbReference type="EMBL" id="OU503048">
    <property type="protein sequence ID" value="CAI9774260.1"/>
    <property type="molecule type" value="Genomic_DNA"/>
</dbReference>
<accession>A0AAD1ZRE7</accession>
<evidence type="ECO:0000256" key="4">
    <source>
        <dbReference type="SAM" id="MobiDB-lite"/>
    </source>
</evidence>